<sequence>MKYDLVPLELSEAQAFVNKHHRHNVAPHRDKFRIGLACGDELIGVAMIGRPVARHNDDGMTLEVIRCCVLDGYKDACSKLYAAAWRAARNLGYCRLITYTLKSEPGTSLRAAGWKVIGETQARPRGWDTPSRRRKMAERYPTEQKTIWEIN</sequence>
<dbReference type="SUPFAM" id="SSF55729">
    <property type="entry name" value="Acyl-CoA N-acyltransferases (Nat)"/>
    <property type="match status" value="1"/>
</dbReference>
<dbReference type="Proteomes" id="UP000681162">
    <property type="component" value="Unassembled WGS sequence"/>
</dbReference>
<name>A0A919XQS1_9BACL</name>
<evidence type="ECO:0000313" key="2">
    <source>
        <dbReference type="Proteomes" id="UP000681162"/>
    </source>
</evidence>
<dbReference type="AlphaFoldDB" id="A0A919XQS1"/>
<gene>
    <name evidence="1" type="ORF">J41TS12_10850</name>
</gene>
<keyword evidence="2" id="KW-1185">Reference proteome</keyword>
<dbReference type="RefSeq" id="WP_212938575.1">
    <property type="nucleotide sequence ID" value="NZ_BORR01000003.1"/>
</dbReference>
<accession>A0A919XQS1</accession>
<dbReference type="InterPro" id="IPR016181">
    <property type="entry name" value="Acyl_CoA_acyltransferase"/>
</dbReference>
<comment type="caution">
    <text evidence="1">The sequence shown here is derived from an EMBL/GenBank/DDBJ whole genome shotgun (WGS) entry which is preliminary data.</text>
</comment>
<protein>
    <submittedName>
        <fullName evidence="1">Uncharacterized protein</fullName>
    </submittedName>
</protein>
<dbReference type="NCBIfam" id="NF045478">
    <property type="entry name" value="XF1762_fam"/>
    <property type="match status" value="1"/>
</dbReference>
<organism evidence="1 2">
    <name type="scientific">Paenibacillus antibioticophila</name>
    <dbReference type="NCBI Taxonomy" id="1274374"/>
    <lineage>
        <taxon>Bacteria</taxon>
        <taxon>Bacillati</taxon>
        <taxon>Bacillota</taxon>
        <taxon>Bacilli</taxon>
        <taxon>Bacillales</taxon>
        <taxon>Paenibacillaceae</taxon>
        <taxon>Paenibacillus</taxon>
    </lineage>
</organism>
<dbReference type="InterPro" id="IPR053780">
    <property type="entry name" value="Gp66-like"/>
</dbReference>
<proteinExistence type="predicted"/>
<dbReference type="EMBL" id="BORR01000003">
    <property type="protein sequence ID" value="GIO36224.1"/>
    <property type="molecule type" value="Genomic_DNA"/>
</dbReference>
<reference evidence="1 2" key="1">
    <citation type="submission" date="2021-03" db="EMBL/GenBank/DDBJ databases">
        <title>Antimicrobial resistance genes in bacteria isolated from Japanese honey, and their potential for conferring macrolide and lincosamide resistance in the American foulbrood pathogen Paenibacillus larvae.</title>
        <authorList>
            <person name="Okamoto M."/>
            <person name="Kumagai M."/>
            <person name="Kanamori H."/>
            <person name="Takamatsu D."/>
        </authorList>
    </citation>
    <scope>NUCLEOTIDE SEQUENCE [LARGE SCALE GENOMIC DNA]</scope>
    <source>
        <strain evidence="1 2">J41TS12</strain>
    </source>
</reference>
<evidence type="ECO:0000313" key="1">
    <source>
        <dbReference type="EMBL" id="GIO36224.1"/>
    </source>
</evidence>